<reference evidence="1 2" key="2">
    <citation type="journal article" date="2018" name="Plant J.">
        <title>The Physcomitrella patens chromosome-scale assembly reveals moss genome structure and evolution.</title>
        <authorList>
            <person name="Lang D."/>
            <person name="Ullrich K.K."/>
            <person name="Murat F."/>
            <person name="Fuchs J."/>
            <person name="Jenkins J."/>
            <person name="Haas F.B."/>
            <person name="Piednoel M."/>
            <person name="Gundlach H."/>
            <person name="Van Bel M."/>
            <person name="Meyberg R."/>
            <person name="Vives C."/>
            <person name="Morata J."/>
            <person name="Symeonidi A."/>
            <person name="Hiss M."/>
            <person name="Muchero W."/>
            <person name="Kamisugi Y."/>
            <person name="Saleh O."/>
            <person name="Blanc G."/>
            <person name="Decker E.L."/>
            <person name="van Gessel N."/>
            <person name="Grimwood J."/>
            <person name="Hayes R.D."/>
            <person name="Graham S.W."/>
            <person name="Gunter L.E."/>
            <person name="McDaniel S.F."/>
            <person name="Hoernstein S.N.W."/>
            <person name="Larsson A."/>
            <person name="Li F.W."/>
            <person name="Perroud P.F."/>
            <person name="Phillips J."/>
            <person name="Ranjan P."/>
            <person name="Rokshar D.S."/>
            <person name="Rothfels C.J."/>
            <person name="Schneider L."/>
            <person name="Shu S."/>
            <person name="Stevenson D.W."/>
            <person name="Thummler F."/>
            <person name="Tillich M."/>
            <person name="Villarreal Aguilar J.C."/>
            <person name="Widiez T."/>
            <person name="Wong G.K."/>
            <person name="Wymore A."/>
            <person name="Zhang Y."/>
            <person name="Zimmer A.D."/>
            <person name="Quatrano R.S."/>
            <person name="Mayer K.F.X."/>
            <person name="Goodstein D."/>
            <person name="Casacuberta J.M."/>
            <person name="Vandepoele K."/>
            <person name="Reski R."/>
            <person name="Cuming A.C."/>
            <person name="Tuskan G.A."/>
            <person name="Maumus F."/>
            <person name="Salse J."/>
            <person name="Schmutz J."/>
            <person name="Rensing S.A."/>
        </authorList>
    </citation>
    <scope>NUCLEOTIDE SEQUENCE [LARGE SCALE GENOMIC DNA]</scope>
    <source>
        <strain evidence="1 2">cv. Gransden 2004</strain>
    </source>
</reference>
<dbReference type="InParanoid" id="A0A7I4EWV2"/>
<dbReference type="EnsemblPlants" id="Pp3c1_13530V3.2">
    <property type="protein sequence ID" value="PAC:32968628.CDS.1"/>
    <property type="gene ID" value="Pp3c1_13530"/>
</dbReference>
<dbReference type="EMBL" id="ABEU02000001">
    <property type="status" value="NOT_ANNOTATED_CDS"/>
    <property type="molecule type" value="Genomic_DNA"/>
</dbReference>
<evidence type="ECO:0000313" key="2">
    <source>
        <dbReference type="Proteomes" id="UP000006727"/>
    </source>
</evidence>
<reference evidence="1 2" key="1">
    <citation type="journal article" date="2008" name="Science">
        <title>The Physcomitrella genome reveals evolutionary insights into the conquest of land by plants.</title>
        <authorList>
            <person name="Rensing S."/>
            <person name="Lang D."/>
            <person name="Zimmer A."/>
            <person name="Terry A."/>
            <person name="Salamov A."/>
            <person name="Shapiro H."/>
            <person name="Nishiyama T."/>
            <person name="Perroud P.-F."/>
            <person name="Lindquist E."/>
            <person name="Kamisugi Y."/>
            <person name="Tanahashi T."/>
            <person name="Sakakibara K."/>
            <person name="Fujita T."/>
            <person name="Oishi K."/>
            <person name="Shin-I T."/>
            <person name="Kuroki Y."/>
            <person name="Toyoda A."/>
            <person name="Suzuki Y."/>
            <person name="Hashimoto A."/>
            <person name="Yamaguchi K."/>
            <person name="Sugano A."/>
            <person name="Kohara Y."/>
            <person name="Fujiyama A."/>
            <person name="Anterola A."/>
            <person name="Aoki S."/>
            <person name="Ashton N."/>
            <person name="Barbazuk W.B."/>
            <person name="Barker E."/>
            <person name="Bennetzen J."/>
            <person name="Bezanilla M."/>
            <person name="Blankenship R."/>
            <person name="Cho S.H."/>
            <person name="Dutcher S."/>
            <person name="Estelle M."/>
            <person name="Fawcett J.A."/>
            <person name="Gundlach H."/>
            <person name="Hanada K."/>
            <person name="Heyl A."/>
            <person name="Hicks K.A."/>
            <person name="Hugh J."/>
            <person name="Lohr M."/>
            <person name="Mayer K."/>
            <person name="Melkozernov A."/>
            <person name="Murata T."/>
            <person name="Nelson D."/>
            <person name="Pils B."/>
            <person name="Prigge M."/>
            <person name="Reiss B."/>
            <person name="Renner T."/>
            <person name="Rombauts S."/>
            <person name="Rushton P."/>
            <person name="Sanderfoot A."/>
            <person name="Schween G."/>
            <person name="Shiu S.-H."/>
            <person name="Stueber K."/>
            <person name="Theodoulou F.L."/>
            <person name="Tu H."/>
            <person name="Van de Peer Y."/>
            <person name="Verrier P.J."/>
            <person name="Waters E."/>
            <person name="Wood A."/>
            <person name="Yang L."/>
            <person name="Cove D."/>
            <person name="Cuming A."/>
            <person name="Hasebe M."/>
            <person name="Lucas S."/>
            <person name="Mishler D.B."/>
            <person name="Reski R."/>
            <person name="Grigoriev I."/>
            <person name="Quatrano R.S."/>
            <person name="Boore J.L."/>
        </authorList>
    </citation>
    <scope>NUCLEOTIDE SEQUENCE [LARGE SCALE GENOMIC DNA]</scope>
    <source>
        <strain evidence="1 2">cv. Gransden 2004</strain>
    </source>
</reference>
<proteinExistence type="predicted"/>
<sequence length="133" mass="15459">MMDRQDKIPVKMFDGQQFSIWKYHMKIIFEAKKVLQVVHGLEKRPLSLSSEISAGEQLAMETGDEKNAKARMFISKSISQKILRKLTTCSITATMWQKLSSLHLLKTLESIFPLQDKFFDYKMQIAYDISTHI</sequence>
<protein>
    <recommendedName>
        <fullName evidence="3">DUF4219 domain-containing protein</fullName>
    </recommendedName>
</protein>
<name>A0A7I4EWV2_PHYPA</name>
<evidence type="ECO:0000313" key="1">
    <source>
        <dbReference type="EnsemblPlants" id="PAC:32968628.CDS.1"/>
    </source>
</evidence>
<dbReference type="Pfam" id="PF14223">
    <property type="entry name" value="Retrotran_gag_2"/>
    <property type="match status" value="1"/>
</dbReference>
<organism evidence="1 2">
    <name type="scientific">Physcomitrium patens</name>
    <name type="common">Spreading-leaved earth moss</name>
    <name type="synonym">Physcomitrella patens</name>
    <dbReference type="NCBI Taxonomy" id="3218"/>
    <lineage>
        <taxon>Eukaryota</taxon>
        <taxon>Viridiplantae</taxon>
        <taxon>Streptophyta</taxon>
        <taxon>Embryophyta</taxon>
        <taxon>Bryophyta</taxon>
        <taxon>Bryophytina</taxon>
        <taxon>Bryopsida</taxon>
        <taxon>Funariidae</taxon>
        <taxon>Funariales</taxon>
        <taxon>Funariaceae</taxon>
        <taxon>Physcomitrium</taxon>
    </lineage>
</organism>
<dbReference type="AlphaFoldDB" id="A0A7I4EWV2"/>
<accession>A0A7I4EWV2</accession>
<dbReference type="Gramene" id="Pp3c1_13530V3.2">
    <property type="protein sequence ID" value="PAC:32968628.CDS.1"/>
    <property type="gene ID" value="Pp3c1_13530"/>
</dbReference>
<dbReference type="Proteomes" id="UP000006727">
    <property type="component" value="Chromosome 1"/>
</dbReference>
<keyword evidence="2" id="KW-1185">Reference proteome</keyword>
<reference evidence="1" key="3">
    <citation type="submission" date="2020-12" db="UniProtKB">
        <authorList>
            <consortium name="EnsemblPlants"/>
        </authorList>
    </citation>
    <scope>IDENTIFICATION</scope>
</reference>
<evidence type="ECO:0008006" key="3">
    <source>
        <dbReference type="Google" id="ProtNLM"/>
    </source>
</evidence>